<evidence type="ECO:0000313" key="3">
    <source>
        <dbReference type="Proteomes" id="UP001443914"/>
    </source>
</evidence>
<accession>A0AAW1HXX8</accession>
<dbReference type="Gene3D" id="3.60.10.10">
    <property type="entry name" value="Endonuclease/exonuclease/phosphatase"/>
    <property type="match status" value="1"/>
</dbReference>
<proteinExistence type="predicted"/>
<sequence>MIISTWNIRGLNDPSKQLEIGAFLLHHKVDLVGILETRVREHNGLRVQRSIFSHTWKLVSNYQCHDNGRIWVAWRSSRVHLEVIGVYDQLLWCLVKNNGVVFYLAVIYGLNSREGRLRLWGLLDSLIGCSSVPCLLMGDFNVTLFDEDKVSSHDVDRANVKDFRSCCAYTGLVDLPHTGLTFTWCNKQNGLDRTWCKLDRVMGNAAWF</sequence>
<dbReference type="AlphaFoldDB" id="A0AAW1HXX8"/>
<dbReference type="InterPro" id="IPR036691">
    <property type="entry name" value="Endo/exonu/phosph_ase_sf"/>
</dbReference>
<dbReference type="EMBL" id="JBDFQZ010000010">
    <property type="protein sequence ID" value="KAK9682101.1"/>
    <property type="molecule type" value="Genomic_DNA"/>
</dbReference>
<dbReference type="Proteomes" id="UP001443914">
    <property type="component" value="Unassembled WGS sequence"/>
</dbReference>
<dbReference type="PANTHER" id="PTHR33710:SF64">
    <property type="entry name" value="ENDONUCLEASE_EXONUCLEASE_PHOSPHATASE DOMAIN-CONTAINING PROTEIN"/>
    <property type="match status" value="1"/>
</dbReference>
<dbReference type="Pfam" id="PF03372">
    <property type="entry name" value="Exo_endo_phos"/>
    <property type="match status" value="1"/>
</dbReference>
<dbReference type="PANTHER" id="PTHR33710">
    <property type="entry name" value="BNAC02G09200D PROTEIN"/>
    <property type="match status" value="1"/>
</dbReference>
<evidence type="ECO:0000313" key="2">
    <source>
        <dbReference type="EMBL" id="KAK9682101.1"/>
    </source>
</evidence>
<name>A0AAW1HXX8_SAPOF</name>
<feature type="domain" description="Endonuclease/exonuclease/phosphatase" evidence="1">
    <location>
        <begin position="5"/>
        <end position="206"/>
    </location>
</feature>
<dbReference type="GO" id="GO:0003824">
    <property type="term" value="F:catalytic activity"/>
    <property type="evidence" value="ECO:0007669"/>
    <property type="project" value="InterPro"/>
</dbReference>
<keyword evidence="3" id="KW-1185">Reference proteome</keyword>
<gene>
    <name evidence="2" type="ORF">RND81_10G050400</name>
</gene>
<dbReference type="SUPFAM" id="SSF56219">
    <property type="entry name" value="DNase I-like"/>
    <property type="match status" value="1"/>
</dbReference>
<dbReference type="InterPro" id="IPR005135">
    <property type="entry name" value="Endo/exonuclease/phosphatase"/>
</dbReference>
<protein>
    <recommendedName>
        <fullName evidence="1">Endonuclease/exonuclease/phosphatase domain-containing protein</fullName>
    </recommendedName>
</protein>
<comment type="caution">
    <text evidence="2">The sequence shown here is derived from an EMBL/GenBank/DDBJ whole genome shotgun (WGS) entry which is preliminary data.</text>
</comment>
<reference evidence="2" key="1">
    <citation type="submission" date="2024-03" db="EMBL/GenBank/DDBJ databases">
        <title>WGS assembly of Saponaria officinalis var. Norfolk2.</title>
        <authorList>
            <person name="Jenkins J."/>
            <person name="Shu S."/>
            <person name="Grimwood J."/>
            <person name="Barry K."/>
            <person name="Goodstein D."/>
            <person name="Schmutz J."/>
            <person name="Leebens-Mack J."/>
            <person name="Osbourn A."/>
        </authorList>
    </citation>
    <scope>NUCLEOTIDE SEQUENCE [LARGE SCALE GENOMIC DNA]</scope>
    <source>
        <strain evidence="2">JIC</strain>
    </source>
</reference>
<evidence type="ECO:0000259" key="1">
    <source>
        <dbReference type="Pfam" id="PF03372"/>
    </source>
</evidence>
<organism evidence="2 3">
    <name type="scientific">Saponaria officinalis</name>
    <name type="common">Common soapwort</name>
    <name type="synonym">Lychnis saponaria</name>
    <dbReference type="NCBI Taxonomy" id="3572"/>
    <lineage>
        <taxon>Eukaryota</taxon>
        <taxon>Viridiplantae</taxon>
        <taxon>Streptophyta</taxon>
        <taxon>Embryophyta</taxon>
        <taxon>Tracheophyta</taxon>
        <taxon>Spermatophyta</taxon>
        <taxon>Magnoliopsida</taxon>
        <taxon>eudicotyledons</taxon>
        <taxon>Gunneridae</taxon>
        <taxon>Pentapetalae</taxon>
        <taxon>Caryophyllales</taxon>
        <taxon>Caryophyllaceae</taxon>
        <taxon>Caryophylleae</taxon>
        <taxon>Saponaria</taxon>
    </lineage>
</organism>